<name>A0A0F0LBR3_9MICO</name>
<feature type="compositionally biased region" description="Low complexity" evidence="1">
    <location>
        <begin position="29"/>
        <end position="42"/>
    </location>
</feature>
<feature type="region of interest" description="Disordered" evidence="1">
    <location>
        <begin position="1"/>
        <end position="80"/>
    </location>
</feature>
<dbReference type="AlphaFoldDB" id="A0A0F0LBR3"/>
<dbReference type="RefSeq" id="WP_045278137.1">
    <property type="nucleotide sequence ID" value="NZ_CAKKLT010000020.1"/>
</dbReference>
<evidence type="ECO:0000256" key="1">
    <source>
        <dbReference type="SAM" id="MobiDB-lite"/>
    </source>
</evidence>
<comment type="caution">
    <text evidence="2">The sequence shown here is derived from an EMBL/GenBank/DDBJ whole genome shotgun (WGS) entry which is preliminary data.</text>
</comment>
<sequence length="80" mass="8557">MSEPRSYPEDQGPFDAEAETPAGEKTFTADDPAAPDAVQYDADQQDADDADELEQGDDVELDPLEQGAESNVDPDLGISQ</sequence>
<protein>
    <submittedName>
        <fullName evidence="2">Uncharacterized protein</fullName>
    </submittedName>
</protein>
<evidence type="ECO:0000313" key="3">
    <source>
        <dbReference type="Proteomes" id="UP000033640"/>
    </source>
</evidence>
<dbReference type="Proteomes" id="UP000033640">
    <property type="component" value="Unassembled WGS sequence"/>
</dbReference>
<gene>
    <name evidence="2" type="ORF">RS83_00716</name>
</gene>
<organism evidence="2 3">
    <name type="scientific">Microbacterium oxydans</name>
    <dbReference type="NCBI Taxonomy" id="82380"/>
    <lineage>
        <taxon>Bacteria</taxon>
        <taxon>Bacillati</taxon>
        <taxon>Actinomycetota</taxon>
        <taxon>Actinomycetes</taxon>
        <taxon>Micrococcales</taxon>
        <taxon>Microbacteriaceae</taxon>
        <taxon>Microbacterium</taxon>
    </lineage>
</organism>
<reference evidence="2 3" key="1">
    <citation type="submission" date="2015-02" db="EMBL/GenBank/DDBJ databases">
        <title>Draft genome sequences of ten Microbacterium spp. with emphasis on heavy metal contaminated environments.</title>
        <authorList>
            <person name="Corretto E."/>
        </authorList>
    </citation>
    <scope>NUCLEOTIDE SEQUENCE [LARGE SCALE GENOMIC DNA]</scope>
    <source>
        <strain evidence="2 3">BEL4b</strain>
    </source>
</reference>
<feature type="compositionally biased region" description="Acidic residues" evidence="1">
    <location>
        <begin position="43"/>
        <end position="63"/>
    </location>
</feature>
<dbReference type="EMBL" id="JYIW01000018">
    <property type="protein sequence ID" value="KJL30647.1"/>
    <property type="molecule type" value="Genomic_DNA"/>
</dbReference>
<proteinExistence type="predicted"/>
<dbReference type="PATRIC" id="fig|82380.11.peg.739"/>
<evidence type="ECO:0000313" key="2">
    <source>
        <dbReference type="EMBL" id="KJL30647.1"/>
    </source>
</evidence>
<accession>A0A0F0LBR3</accession>